<gene>
    <name evidence="2" type="ORF">ACFOSH_24250</name>
</gene>
<keyword evidence="3" id="KW-1185">Reference proteome</keyword>
<accession>A0ABV7P266</accession>
<evidence type="ECO:0000259" key="1">
    <source>
        <dbReference type="PROSITE" id="PS50075"/>
    </source>
</evidence>
<dbReference type="Proteomes" id="UP001595645">
    <property type="component" value="Unassembled WGS sequence"/>
</dbReference>
<dbReference type="EMBL" id="JBHRWK010000038">
    <property type="protein sequence ID" value="MFC3452563.1"/>
    <property type="molecule type" value="Genomic_DNA"/>
</dbReference>
<name>A0ABV7P266_9PSEU</name>
<comment type="caution">
    <text evidence="2">The sequence shown here is derived from an EMBL/GenBank/DDBJ whole genome shotgun (WGS) entry which is preliminary data.</text>
</comment>
<feature type="domain" description="Carrier" evidence="1">
    <location>
        <begin position="9"/>
        <end position="88"/>
    </location>
</feature>
<sequence>MSTNTAEHADVHDRILSYVRDELADAAERDQVTSTTSLLEAGILDSLRTARLVAWLRDEVGARVPPIAMTGKNFRDVDSITDLAVSLLHTT</sequence>
<dbReference type="InterPro" id="IPR009081">
    <property type="entry name" value="PP-bd_ACP"/>
</dbReference>
<dbReference type="Pfam" id="PF00550">
    <property type="entry name" value="PP-binding"/>
    <property type="match status" value="1"/>
</dbReference>
<dbReference type="SUPFAM" id="SSF47336">
    <property type="entry name" value="ACP-like"/>
    <property type="match status" value="1"/>
</dbReference>
<reference evidence="3" key="1">
    <citation type="journal article" date="2019" name="Int. J. Syst. Evol. Microbiol.">
        <title>The Global Catalogue of Microorganisms (GCM) 10K type strain sequencing project: providing services to taxonomists for standard genome sequencing and annotation.</title>
        <authorList>
            <consortium name="The Broad Institute Genomics Platform"/>
            <consortium name="The Broad Institute Genome Sequencing Center for Infectious Disease"/>
            <person name="Wu L."/>
            <person name="Ma J."/>
        </authorList>
    </citation>
    <scope>NUCLEOTIDE SEQUENCE [LARGE SCALE GENOMIC DNA]</scope>
    <source>
        <strain evidence="3">CGMCC 4.7676</strain>
    </source>
</reference>
<dbReference type="InterPro" id="IPR036736">
    <property type="entry name" value="ACP-like_sf"/>
</dbReference>
<evidence type="ECO:0000313" key="3">
    <source>
        <dbReference type="Proteomes" id="UP001595645"/>
    </source>
</evidence>
<organism evidence="2 3">
    <name type="scientific">Amycolatopsis speibonae</name>
    <dbReference type="NCBI Taxonomy" id="1450224"/>
    <lineage>
        <taxon>Bacteria</taxon>
        <taxon>Bacillati</taxon>
        <taxon>Actinomycetota</taxon>
        <taxon>Actinomycetes</taxon>
        <taxon>Pseudonocardiales</taxon>
        <taxon>Pseudonocardiaceae</taxon>
        <taxon>Amycolatopsis</taxon>
    </lineage>
</organism>
<dbReference type="RefSeq" id="WP_378241341.1">
    <property type="nucleotide sequence ID" value="NZ_JBHRWK010000038.1"/>
</dbReference>
<protein>
    <submittedName>
        <fullName evidence="2">Acyl carrier protein</fullName>
    </submittedName>
</protein>
<evidence type="ECO:0000313" key="2">
    <source>
        <dbReference type="EMBL" id="MFC3452563.1"/>
    </source>
</evidence>
<dbReference type="Gene3D" id="1.10.1200.10">
    <property type="entry name" value="ACP-like"/>
    <property type="match status" value="1"/>
</dbReference>
<proteinExistence type="predicted"/>
<dbReference type="PROSITE" id="PS50075">
    <property type="entry name" value="CARRIER"/>
    <property type="match status" value="1"/>
</dbReference>